<organism evidence="4 5">
    <name type="scientific">Vallitalea guaymasensis</name>
    <dbReference type="NCBI Taxonomy" id="1185412"/>
    <lineage>
        <taxon>Bacteria</taxon>
        <taxon>Bacillati</taxon>
        <taxon>Bacillota</taxon>
        <taxon>Clostridia</taxon>
        <taxon>Lachnospirales</taxon>
        <taxon>Vallitaleaceae</taxon>
        <taxon>Vallitalea</taxon>
    </lineage>
</organism>
<reference evidence="4 5" key="1">
    <citation type="submission" date="2020-07" db="EMBL/GenBank/DDBJ databases">
        <title>Vallitalea guaymasensis genome.</title>
        <authorList>
            <person name="Postec A."/>
        </authorList>
    </citation>
    <scope>NUCLEOTIDE SEQUENCE [LARGE SCALE GENOMIC DNA]</scope>
    <source>
        <strain evidence="4 5">Ra1766G1</strain>
    </source>
</reference>
<evidence type="ECO:0000256" key="2">
    <source>
        <dbReference type="SAM" id="SignalP"/>
    </source>
</evidence>
<dbReference type="Pfam" id="PF00128">
    <property type="entry name" value="Alpha-amylase"/>
    <property type="match status" value="1"/>
</dbReference>
<dbReference type="Pfam" id="PF13205">
    <property type="entry name" value="Big_5"/>
    <property type="match status" value="1"/>
</dbReference>
<feature type="domain" description="Glycosyl hydrolase family 13 catalytic" evidence="3">
    <location>
        <begin position="73"/>
        <end position="508"/>
    </location>
</feature>
<accession>A0A8J8MB02</accession>
<dbReference type="PANTHER" id="PTHR47182:SF3">
    <property type="entry name" value="CELL WALL ALPHA-1,3-GLUCAN SYNTHASE MOK14"/>
    <property type="match status" value="1"/>
</dbReference>
<dbReference type="Gene3D" id="3.20.20.80">
    <property type="entry name" value="Glycosidases"/>
    <property type="match status" value="1"/>
</dbReference>
<dbReference type="PANTHER" id="PTHR47182">
    <property type="entry name" value="CELL WALL ALPHA-1,3-GLUCAN SYNTHASE AGS1-RELATED"/>
    <property type="match status" value="1"/>
</dbReference>
<dbReference type="EMBL" id="CP058561">
    <property type="protein sequence ID" value="QUH29656.1"/>
    <property type="molecule type" value="Genomic_DNA"/>
</dbReference>
<evidence type="ECO:0000313" key="5">
    <source>
        <dbReference type="Proteomes" id="UP000677305"/>
    </source>
</evidence>
<dbReference type="RefSeq" id="WP_212693668.1">
    <property type="nucleotide sequence ID" value="NZ_CP058561.1"/>
</dbReference>
<dbReference type="Proteomes" id="UP000677305">
    <property type="component" value="Chromosome"/>
</dbReference>
<dbReference type="GO" id="GO:0005975">
    <property type="term" value="P:carbohydrate metabolic process"/>
    <property type="evidence" value="ECO:0007669"/>
    <property type="project" value="InterPro"/>
</dbReference>
<dbReference type="InterPro" id="IPR017853">
    <property type="entry name" value="GH"/>
</dbReference>
<keyword evidence="1 2" id="KW-0732">Signal</keyword>
<dbReference type="SUPFAM" id="SSF51445">
    <property type="entry name" value="(Trans)glycosidases"/>
    <property type="match status" value="1"/>
</dbReference>
<evidence type="ECO:0000313" key="4">
    <source>
        <dbReference type="EMBL" id="QUH29656.1"/>
    </source>
</evidence>
<feature type="chain" id="PRO_5035173186" description="Glycosyl hydrolase family 13 catalytic domain-containing protein" evidence="2">
    <location>
        <begin position="27"/>
        <end position="829"/>
    </location>
</feature>
<dbReference type="InterPro" id="IPR006047">
    <property type="entry name" value="GH13_cat_dom"/>
</dbReference>
<sequence length="829" mass="94692">MKKSKIISKALVLPLALGLMTNTGLAAPRTNENAAWNVNYSQDGSNPAGYYGQWEGHNYFPSPNDWRTVPMYQFITDRFADGDPSNNEGKYGGYDLYKVDARHGGDFKGIADKLDYIKSLGYTAIWISPVFQNRCNSYHGYGEIDFTLVDDRFGTIDDFREMVDAAHSKGMYVIVDMIVNHMSDLYYFEGHQNEGAPFRLHNGEYRLVPRDPNETYQDFTVDNTFIPEGQYCDVYDSQGNKKTDSGMGTGSFWNSDFHHNGDLTDYGDAWCNHLGKIYGSLDDLRTTHPRVQDKIIAMTKSLIATTDIDGIRMDTPMQVPLYFFKRWAPAVKDYAASLGKDNFFIFGEFYCDRGRGATMVGRGKEPSQWGNPYSFIDNTYTMDGGINYQMYFNFFMPAIKDQAYGKLNQCKVQYDKDKEAYDFWDPQKNESRYTMLNFYDNHDQWRMASANDGFKKSNLASSVIALWPGVPLFYYGDEQGFSSEGTALGGISREDFMSSVAWYDINCKTGTNPAVKDNFDMCNPSYQYVQKIMNLRRQYPALQNTDELYERWCQPDAGNGVYVYSRVWGDQKNWAMVAFNTWSDNIEAKDFHTGWNEGDEIVNAMNPTERYRLGENGKMSSLWVGPYETKVFVRADNLQSLDPVVTSVTPEHDNRVNSDTQTISVKFSKDMDENSVKDAFRYDGNGVSASDLCYDSNNKTLTYVTNVNDGIHSVEILENAKSTDGKHLYGKFESRFRKGMDTNPIANPSKYWTYDENLVRDADSNDIVLHHSAAGAKYLRVSNDDGKTWSQWMPYADETQWSIDDNTEKVAVQYWADNSAAYFVQDTVR</sequence>
<dbReference type="InterPro" id="IPR058658">
    <property type="entry name" value="Mok11-13/Ags1-like_Ig_2"/>
</dbReference>
<feature type="signal peptide" evidence="2">
    <location>
        <begin position="1"/>
        <end position="26"/>
    </location>
</feature>
<keyword evidence="5" id="KW-1185">Reference proteome</keyword>
<dbReference type="InterPro" id="IPR058655">
    <property type="entry name" value="Mok11-14/Ags1-like"/>
</dbReference>
<evidence type="ECO:0000256" key="1">
    <source>
        <dbReference type="ARBA" id="ARBA00022729"/>
    </source>
</evidence>
<dbReference type="KEGG" id="vgu:HYG85_12360"/>
<proteinExistence type="predicted"/>
<gene>
    <name evidence="4" type="ORF">HYG85_12360</name>
</gene>
<dbReference type="SMART" id="SM00642">
    <property type="entry name" value="Aamy"/>
    <property type="match status" value="1"/>
</dbReference>
<dbReference type="AlphaFoldDB" id="A0A8J8MB02"/>
<protein>
    <recommendedName>
        <fullName evidence="3">Glycosyl hydrolase family 13 catalytic domain-containing protein</fullName>
    </recommendedName>
</protein>
<dbReference type="Pfam" id="PF26114">
    <property type="entry name" value="Ig_2_Mok13"/>
    <property type="match status" value="1"/>
</dbReference>
<evidence type="ECO:0000259" key="3">
    <source>
        <dbReference type="SMART" id="SM00642"/>
    </source>
</evidence>
<dbReference type="InterPro" id="IPR032812">
    <property type="entry name" value="SbsA_Ig"/>
</dbReference>
<dbReference type="GO" id="GO:0047657">
    <property type="term" value="F:alpha-1,3-glucan synthase activity"/>
    <property type="evidence" value="ECO:0007669"/>
    <property type="project" value="TreeGrafter"/>
</dbReference>
<name>A0A8J8MB02_9FIRM</name>